<accession>A0ABP9XLF9</accession>
<keyword evidence="1" id="KW-0175">Coiled coil</keyword>
<reference evidence="2 3" key="1">
    <citation type="submission" date="2024-04" db="EMBL/GenBank/DDBJ databases">
        <title>genome sequences of Mucor flavus KT1a and Helicostylum pulchrum KT1b strains isolation_sourced from the surface of a dry-aged beef.</title>
        <authorList>
            <person name="Toyotome T."/>
            <person name="Hosono M."/>
            <person name="Torimaru M."/>
            <person name="Fukuda K."/>
            <person name="Mikami N."/>
        </authorList>
    </citation>
    <scope>NUCLEOTIDE SEQUENCE [LARGE SCALE GENOMIC DNA]</scope>
    <source>
        <strain evidence="2 3">KT1b</strain>
    </source>
</reference>
<gene>
    <name evidence="2" type="ORF">HPULCUR_000298</name>
</gene>
<keyword evidence="3" id="KW-1185">Reference proteome</keyword>
<protein>
    <submittedName>
        <fullName evidence="2">Uncharacterized protein</fullName>
    </submittedName>
</protein>
<feature type="coiled-coil region" evidence="1">
    <location>
        <begin position="120"/>
        <end position="147"/>
    </location>
</feature>
<proteinExistence type="predicted"/>
<organism evidence="2 3">
    <name type="scientific">Helicostylum pulchrum</name>
    <dbReference type="NCBI Taxonomy" id="562976"/>
    <lineage>
        <taxon>Eukaryota</taxon>
        <taxon>Fungi</taxon>
        <taxon>Fungi incertae sedis</taxon>
        <taxon>Mucoromycota</taxon>
        <taxon>Mucoromycotina</taxon>
        <taxon>Mucoromycetes</taxon>
        <taxon>Mucorales</taxon>
        <taxon>Mucorineae</taxon>
        <taxon>Mucoraceae</taxon>
        <taxon>Helicostylum</taxon>
    </lineage>
</organism>
<dbReference type="Proteomes" id="UP001476247">
    <property type="component" value="Unassembled WGS sequence"/>
</dbReference>
<name>A0ABP9XLF9_9FUNG</name>
<evidence type="ECO:0000313" key="3">
    <source>
        <dbReference type="Proteomes" id="UP001476247"/>
    </source>
</evidence>
<sequence length="256" mass="29919">MSSHSKDYKYLKYTINNASVNHPSFDRDLDSSFSSFESIQAPSRTKSATAIKNNYGESSKAKSFISEPVLKKSRVPLTQETLTMHNSFISSHMSFDFDLKQPEIEQSLFDRVDEQCKTMKQEFDEKISKLEEQFAKAEEEYNQSRFDIEELHSMEKEYLTQGVQTELSNQDILNGKELQDFANETKKIIWDTHFIPIESICRQLPTKQDNDDVCEYHRKRIEKLELAAAKEKKLHSNDNDATLNRISKWSKTIYHH</sequence>
<comment type="caution">
    <text evidence="2">The sequence shown here is derived from an EMBL/GenBank/DDBJ whole genome shotgun (WGS) entry which is preliminary data.</text>
</comment>
<evidence type="ECO:0000313" key="2">
    <source>
        <dbReference type="EMBL" id="GAA5794948.1"/>
    </source>
</evidence>
<dbReference type="EMBL" id="BAABUJ010000004">
    <property type="protein sequence ID" value="GAA5794948.1"/>
    <property type="molecule type" value="Genomic_DNA"/>
</dbReference>
<evidence type="ECO:0000256" key="1">
    <source>
        <dbReference type="SAM" id="Coils"/>
    </source>
</evidence>